<dbReference type="InterPro" id="IPR029063">
    <property type="entry name" value="SAM-dependent_MTases_sf"/>
</dbReference>
<reference evidence="5 6" key="1">
    <citation type="submission" date="2024-03" db="EMBL/GenBank/DDBJ databases">
        <authorList>
            <person name="Jo J.-H."/>
        </authorList>
    </citation>
    <scope>NUCLEOTIDE SEQUENCE [LARGE SCALE GENOMIC DNA]</scope>
    <source>
        <strain evidence="5 6">PS1R-30</strain>
    </source>
</reference>
<keyword evidence="2" id="KW-0808">Transferase</keyword>
<keyword evidence="3" id="KW-0949">S-adenosyl-L-methionine</keyword>
<feature type="domain" description="Methyltransferase type 11" evidence="4">
    <location>
        <begin position="51"/>
        <end position="147"/>
    </location>
</feature>
<proteinExistence type="predicted"/>
<keyword evidence="6" id="KW-1185">Reference proteome</keyword>
<dbReference type="CDD" id="cd02440">
    <property type="entry name" value="AdoMet_MTases"/>
    <property type="match status" value="1"/>
</dbReference>
<comment type="caution">
    <text evidence="5">The sequence shown here is derived from an EMBL/GenBank/DDBJ whole genome shotgun (WGS) entry which is preliminary data.</text>
</comment>
<accession>A0ABU8RRS6</accession>
<organism evidence="5 6">
    <name type="scientific">Novosphingobium anseongense</name>
    <dbReference type="NCBI Taxonomy" id="3133436"/>
    <lineage>
        <taxon>Bacteria</taxon>
        <taxon>Pseudomonadati</taxon>
        <taxon>Pseudomonadota</taxon>
        <taxon>Alphaproteobacteria</taxon>
        <taxon>Sphingomonadales</taxon>
        <taxon>Sphingomonadaceae</taxon>
        <taxon>Novosphingobium</taxon>
    </lineage>
</organism>
<evidence type="ECO:0000256" key="2">
    <source>
        <dbReference type="ARBA" id="ARBA00022679"/>
    </source>
</evidence>
<sequence>MTLHTPYNETIVDQHTRQAEGYARLTQGMIASDRRAGLRAFIGLTAQDQVLDVACGPGSLALDLAPHAARVTGYDITPAMLDQARAAQARLGIDNVEWILGDAAGLPFPDGAFDVVGSSAAFHHFEQPAFVLAEMARVCRPGGRVVVLDVTPDADKATAYDRMERLRDPSHGHAHTIAEFEALGRDAGLGEARTVTNLTAPMPYAAVIETSFPETCTRDQLLAMMRDDAASGEDRLGFRAQIQDCAVMVTYPMSMIAWTKP</sequence>
<evidence type="ECO:0000256" key="3">
    <source>
        <dbReference type="ARBA" id="ARBA00022691"/>
    </source>
</evidence>
<dbReference type="SUPFAM" id="SSF53335">
    <property type="entry name" value="S-adenosyl-L-methionine-dependent methyltransferases"/>
    <property type="match status" value="1"/>
</dbReference>
<dbReference type="Pfam" id="PF08241">
    <property type="entry name" value="Methyltransf_11"/>
    <property type="match status" value="1"/>
</dbReference>
<dbReference type="PROSITE" id="PS01184">
    <property type="entry name" value="UBIE_2"/>
    <property type="match status" value="1"/>
</dbReference>
<protein>
    <submittedName>
        <fullName evidence="5">Methyltransferase domain-containing protein</fullName>
    </submittedName>
</protein>
<gene>
    <name evidence="5" type="ORF">WG901_03540</name>
</gene>
<dbReference type="Gene3D" id="3.40.50.150">
    <property type="entry name" value="Vaccinia Virus protein VP39"/>
    <property type="match status" value="1"/>
</dbReference>
<dbReference type="PANTHER" id="PTHR43591">
    <property type="entry name" value="METHYLTRANSFERASE"/>
    <property type="match status" value="1"/>
</dbReference>
<evidence type="ECO:0000313" key="6">
    <source>
        <dbReference type="Proteomes" id="UP001361239"/>
    </source>
</evidence>
<dbReference type="InterPro" id="IPR013216">
    <property type="entry name" value="Methyltransf_11"/>
</dbReference>
<keyword evidence="1 5" id="KW-0489">Methyltransferase</keyword>
<dbReference type="Proteomes" id="UP001361239">
    <property type="component" value="Unassembled WGS sequence"/>
</dbReference>
<dbReference type="PANTHER" id="PTHR43591:SF24">
    <property type="entry name" value="2-METHOXY-6-POLYPRENYL-1,4-BENZOQUINOL METHYLASE, MITOCHONDRIAL"/>
    <property type="match status" value="1"/>
</dbReference>
<dbReference type="InterPro" id="IPR023576">
    <property type="entry name" value="UbiE/COQ5_MeTrFase_CS"/>
</dbReference>
<evidence type="ECO:0000259" key="4">
    <source>
        <dbReference type="Pfam" id="PF08241"/>
    </source>
</evidence>
<name>A0ABU8RRS6_9SPHN</name>
<dbReference type="EMBL" id="JBBHJZ010000001">
    <property type="protein sequence ID" value="MEJ5975693.1"/>
    <property type="molecule type" value="Genomic_DNA"/>
</dbReference>
<dbReference type="GO" id="GO:0032259">
    <property type="term" value="P:methylation"/>
    <property type="evidence" value="ECO:0007669"/>
    <property type="project" value="UniProtKB-KW"/>
</dbReference>
<evidence type="ECO:0000313" key="5">
    <source>
        <dbReference type="EMBL" id="MEJ5975693.1"/>
    </source>
</evidence>
<dbReference type="GO" id="GO:0008168">
    <property type="term" value="F:methyltransferase activity"/>
    <property type="evidence" value="ECO:0007669"/>
    <property type="project" value="UniProtKB-KW"/>
</dbReference>
<evidence type="ECO:0000256" key="1">
    <source>
        <dbReference type="ARBA" id="ARBA00022603"/>
    </source>
</evidence>
<dbReference type="RefSeq" id="WP_339585625.1">
    <property type="nucleotide sequence ID" value="NZ_JBBHJZ010000001.1"/>
</dbReference>